<evidence type="ECO:0000313" key="3">
    <source>
        <dbReference type="Proteomes" id="UP000093898"/>
    </source>
</evidence>
<dbReference type="Proteomes" id="UP000093898">
    <property type="component" value="Unassembled WGS sequence"/>
</dbReference>
<sequence length="134" mass="14417">MTAALHEEPSDSAQARVRREFMAELGIDPTDLKAALDKAIDYGIAVTKQALASQTIPDGVGEEELYYLTDRAPHETVGVLRMLRGGMKPAQIAGVTGIPQGPQLAYEFGKGLDQEGVAFRAGLPVFDGMKEDEK</sequence>
<dbReference type="RefSeq" id="WP_064982474.1">
    <property type="nucleotide sequence ID" value="NZ_LZLC01000160.1"/>
</dbReference>
<organism evidence="2 3">
    <name type="scientific">Mycolicibacterium mucogenicum</name>
    <name type="common">Mycobacterium mucogenicum</name>
    <dbReference type="NCBI Taxonomy" id="56689"/>
    <lineage>
        <taxon>Bacteria</taxon>
        <taxon>Bacillati</taxon>
        <taxon>Actinomycetota</taxon>
        <taxon>Actinomycetes</taxon>
        <taxon>Mycobacteriales</taxon>
        <taxon>Mycobacteriaceae</taxon>
        <taxon>Mycolicibacterium</taxon>
    </lineage>
</organism>
<dbReference type="InterPro" id="IPR035343">
    <property type="entry name" value="Gp68"/>
</dbReference>
<dbReference type="AlphaFoldDB" id="A0A1A3GW81"/>
<accession>A0A1A3GW81</accession>
<comment type="caution">
    <text evidence="2">The sequence shown here is derived from an EMBL/GenBank/DDBJ whole genome shotgun (WGS) entry which is preliminary data.</text>
</comment>
<name>A0A1A3GW81_MYCMU</name>
<protein>
    <recommendedName>
        <fullName evidence="1">Gp68-like predicted RNA polymerase component domain-containing protein</fullName>
    </recommendedName>
</protein>
<evidence type="ECO:0000313" key="2">
    <source>
        <dbReference type="EMBL" id="OBJ40292.1"/>
    </source>
</evidence>
<evidence type="ECO:0000259" key="1">
    <source>
        <dbReference type="Pfam" id="PF17469"/>
    </source>
</evidence>
<dbReference type="Pfam" id="PF17469">
    <property type="entry name" value="GP68"/>
    <property type="match status" value="1"/>
</dbReference>
<gene>
    <name evidence="2" type="ORF">A5630_25410</name>
</gene>
<dbReference type="EMBL" id="LZLC01000160">
    <property type="protein sequence ID" value="OBJ40292.1"/>
    <property type="molecule type" value="Genomic_DNA"/>
</dbReference>
<feature type="domain" description="Gp68-like predicted RNA polymerase component" evidence="1">
    <location>
        <begin position="69"/>
        <end position="129"/>
    </location>
</feature>
<proteinExistence type="predicted"/>
<reference evidence="2 3" key="1">
    <citation type="submission" date="2016-06" db="EMBL/GenBank/DDBJ databases">
        <authorList>
            <person name="Kjaerup R.B."/>
            <person name="Dalgaard T.S."/>
            <person name="Juul-Madsen H.R."/>
        </authorList>
    </citation>
    <scope>NUCLEOTIDE SEQUENCE [LARGE SCALE GENOMIC DNA]</scope>
    <source>
        <strain evidence="2 3">1127319.6</strain>
    </source>
</reference>